<organism evidence="7 8">
    <name type="scientific">Bradyrhizobium lablabi</name>
    <dbReference type="NCBI Taxonomy" id="722472"/>
    <lineage>
        <taxon>Bacteria</taxon>
        <taxon>Pseudomonadati</taxon>
        <taxon>Pseudomonadota</taxon>
        <taxon>Alphaproteobacteria</taxon>
        <taxon>Hyphomicrobiales</taxon>
        <taxon>Nitrobacteraceae</taxon>
        <taxon>Bradyrhizobium</taxon>
    </lineage>
</organism>
<gene>
    <name evidence="7" type="ORF">CQ14_07845</name>
</gene>
<reference evidence="7 8" key="1">
    <citation type="submission" date="2014-03" db="EMBL/GenBank/DDBJ databases">
        <title>Bradyrhizobium valentinum sp. nov., isolated from effective nodules of Lupinus mariae-josephae, a lupine endemic of basic-lime soils in Eastern Spain.</title>
        <authorList>
            <person name="Duran D."/>
            <person name="Rey L."/>
            <person name="Navarro A."/>
            <person name="Busquets A."/>
            <person name="Imperial J."/>
            <person name="Ruiz-Argueso T."/>
        </authorList>
    </citation>
    <scope>NUCLEOTIDE SEQUENCE [LARGE SCALE GENOMIC DNA]</scope>
    <source>
        <strain evidence="7 8">CCBAU 23086</strain>
    </source>
</reference>
<dbReference type="GO" id="GO:0005886">
    <property type="term" value="C:plasma membrane"/>
    <property type="evidence" value="ECO:0007669"/>
    <property type="project" value="UniProtKB-SubCell"/>
</dbReference>
<dbReference type="CDD" id="cd06581">
    <property type="entry name" value="TM_PBP1_LivM_like"/>
    <property type="match status" value="1"/>
</dbReference>
<dbReference type="InterPro" id="IPR043428">
    <property type="entry name" value="LivM-like"/>
</dbReference>
<comment type="caution">
    <text evidence="7">The sequence shown here is derived from an EMBL/GenBank/DDBJ whole genome shotgun (WGS) entry which is preliminary data.</text>
</comment>
<evidence type="ECO:0000256" key="1">
    <source>
        <dbReference type="ARBA" id="ARBA00004651"/>
    </source>
</evidence>
<dbReference type="RefSeq" id="WP_057859993.1">
    <property type="nucleotide sequence ID" value="NZ_LLYB01000081.1"/>
</dbReference>
<feature type="transmembrane region" description="Helical" evidence="6">
    <location>
        <begin position="24"/>
        <end position="46"/>
    </location>
</feature>
<sequence>MKLAVTILTIAALASFPLWLRDPYLMNALITTGIFIIGAMSLNLLLGFTGQLSLGHIAFFGIGAYVSALTSLGFDVGLPGGFRIVHEPWPPAVGFVLAIIVAGLCGYLVGLLSFRVRGAYFVIVTISFAEVVRLVALNWVELTQGPLALTNIPSITIGLPALGSLTLRTKLQNYYLVLAVAVATYVLISRLVHSHFGRAMRGLMENETLAVSVGIDVTKTLTLAAVISAGIAGAAGSLYAHYIRIIDPEVFAFINTVTMVIMVITGGKGSLAGPVVGGLIFGLLPVFLRPIMAPEAQWIAYGGVLIVILFVLPRGIVPSLAQRWAKWRSRPRAAGAVSFSERDVKENA</sequence>
<dbReference type="GO" id="GO:0015658">
    <property type="term" value="F:branched-chain amino acid transmembrane transporter activity"/>
    <property type="evidence" value="ECO:0007669"/>
    <property type="project" value="InterPro"/>
</dbReference>
<accession>A0A0R3MMY7</accession>
<feature type="transmembrane region" description="Helical" evidence="6">
    <location>
        <begin position="174"/>
        <end position="192"/>
    </location>
</feature>
<feature type="transmembrane region" description="Helical" evidence="6">
    <location>
        <begin position="53"/>
        <end position="72"/>
    </location>
</feature>
<keyword evidence="2" id="KW-1003">Cell membrane</keyword>
<feature type="transmembrane region" description="Helical" evidence="6">
    <location>
        <begin position="271"/>
        <end position="292"/>
    </location>
</feature>
<feature type="transmembrane region" description="Helical" evidence="6">
    <location>
        <begin position="92"/>
        <end position="112"/>
    </location>
</feature>
<dbReference type="InterPro" id="IPR001851">
    <property type="entry name" value="ABC_transp_permease"/>
</dbReference>
<dbReference type="Proteomes" id="UP000051660">
    <property type="component" value="Unassembled WGS sequence"/>
</dbReference>
<dbReference type="PANTHER" id="PTHR30482">
    <property type="entry name" value="HIGH-AFFINITY BRANCHED-CHAIN AMINO ACID TRANSPORT SYSTEM PERMEASE"/>
    <property type="match status" value="1"/>
</dbReference>
<feature type="transmembrane region" description="Helical" evidence="6">
    <location>
        <begin position="245"/>
        <end position="264"/>
    </location>
</feature>
<dbReference type="OrthoDB" id="9814461at2"/>
<keyword evidence="3 6" id="KW-0812">Transmembrane</keyword>
<evidence type="ECO:0000256" key="4">
    <source>
        <dbReference type="ARBA" id="ARBA00022989"/>
    </source>
</evidence>
<comment type="subcellular location">
    <subcellularLocation>
        <location evidence="1">Cell membrane</location>
        <topology evidence="1">Multi-pass membrane protein</topology>
    </subcellularLocation>
</comment>
<evidence type="ECO:0000313" key="7">
    <source>
        <dbReference type="EMBL" id="KRR21529.1"/>
    </source>
</evidence>
<feature type="transmembrane region" description="Helical" evidence="6">
    <location>
        <begin position="221"/>
        <end position="239"/>
    </location>
</feature>
<dbReference type="Pfam" id="PF02653">
    <property type="entry name" value="BPD_transp_2"/>
    <property type="match status" value="1"/>
</dbReference>
<keyword evidence="4 6" id="KW-1133">Transmembrane helix</keyword>
<dbReference type="PANTHER" id="PTHR30482:SF20">
    <property type="entry name" value="HIGH-AFFINITY BRANCHED-CHAIN AMINO ACID TRANSPORT SYSTEM PERMEASE PROTEIN LIVM"/>
    <property type="match status" value="1"/>
</dbReference>
<dbReference type="EMBL" id="LLYB01000081">
    <property type="protein sequence ID" value="KRR21529.1"/>
    <property type="molecule type" value="Genomic_DNA"/>
</dbReference>
<evidence type="ECO:0000256" key="6">
    <source>
        <dbReference type="SAM" id="Phobius"/>
    </source>
</evidence>
<feature type="transmembrane region" description="Helical" evidence="6">
    <location>
        <begin position="119"/>
        <end position="140"/>
    </location>
</feature>
<evidence type="ECO:0000256" key="2">
    <source>
        <dbReference type="ARBA" id="ARBA00022475"/>
    </source>
</evidence>
<protein>
    <submittedName>
        <fullName evidence="7">ABC transporter permease</fullName>
    </submittedName>
</protein>
<evidence type="ECO:0000256" key="3">
    <source>
        <dbReference type="ARBA" id="ARBA00022692"/>
    </source>
</evidence>
<keyword evidence="5 6" id="KW-0472">Membrane</keyword>
<evidence type="ECO:0000256" key="5">
    <source>
        <dbReference type="ARBA" id="ARBA00023136"/>
    </source>
</evidence>
<name>A0A0R3MMY7_9BRAD</name>
<evidence type="ECO:0000313" key="8">
    <source>
        <dbReference type="Proteomes" id="UP000051660"/>
    </source>
</evidence>
<proteinExistence type="predicted"/>
<feature type="transmembrane region" description="Helical" evidence="6">
    <location>
        <begin position="298"/>
        <end position="321"/>
    </location>
</feature>
<dbReference type="AlphaFoldDB" id="A0A0R3MMY7"/>